<proteinExistence type="predicted"/>
<dbReference type="Pfam" id="PF21089">
    <property type="entry name" value="PKS_DH_N"/>
    <property type="match status" value="1"/>
</dbReference>
<evidence type="ECO:0000259" key="9">
    <source>
        <dbReference type="PROSITE" id="PS52019"/>
    </source>
</evidence>
<dbReference type="OrthoDB" id="329835at2759"/>
<dbReference type="PROSITE" id="PS52019">
    <property type="entry name" value="PKS_MFAS_DH"/>
    <property type="match status" value="1"/>
</dbReference>
<dbReference type="PANTHER" id="PTHR43775:SF29">
    <property type="entry name" value="ASPERFURANONE POLYKETIDE SYNTHASE AFOG-RELATED"/>
    <property type="match status" value="1"/>
</dbReference>
<evidence type="ECO:0000256" key="4">
    <source>
        <dbReference type="ARBA" id="ARBA00023268"/>
    </source>
</evidence>
<dbReference type="Gene3D" id="3.40.50.150">
    <property type="entry name" value="Vaccinia Virus protein VP39"/>
    <property type="match status" value="1"/>
</dbReference>
<dbReference type="InterPro" id="IPR001227">
    <property type="entry name" value="Ac_transferase_dom_sf"/>
</dbReference>
<dbReference type="GO" id="GO:0006633">
    <property type="term" value="P:fatty acid biosynthetic process"/>
    <property type="evidence" value="ECO:0007669"/>
    <property type="project" value="TreeGrafter"/>
</dbReference>
<dbReference type="SMART" id="SM00825">
    <property type="entry name" value="PKS_KS"/>
    <property type="match status" value="1"/>
</dbReference>
<dbReference type="CDD" id="cd05195">
    <property type="entry name" value="enoyl_red"/>
    <property type="match status" value="1"/>
</dbReference>
<dbReference type="EMBL" id="ML991818">
    <property type="protein sequence ID" value="KAF2232214.1"/>
    <property type="molecule type" value="Genomic_DNA"/>
</dbReference>
<dbReference type="InterPro" id="IPR049551">
    <property type="entry name" value="PKS_DH_C"/>
</dbReference>
<dbReference type="Proteomes" id="UP000800092">
    <property type="component" value="Unassembled WGS sequence"/>
</dbReference>
<evidence type="ECO:0000313" key="11">
    <source>
        <dbReference type="Proteomes" id="UP000800092"/>
    </source>
</evidence>
<dbReference type="Gene3D" id="3.40.366.10">
    <property type="entry name" value="Malonyl-Coenzyme A Acyl Carrier Protein, domain 2"/>
    <property type="match status" value="1"/>
</dbReference>
<dbReference type="InterPro" id="IPR014030">
    <property type="entry name" value="Ketoacyl_synth_N"/>
</dbReference>
<evidence type="ECO:0000256" key="3">
    <source>
        <dbReference type="ARBA" id="ARBA00022679"/>
    </source>
</evidence>
<dbReference type="Pfam" id="PF00109">
    <property type="entry name" value="ketoacyl-synt"/>
    <property type="match status" value="1"/>
</dbReference>
<feature type="region of interest" description="Disordered" evidence="6">
    <location>
        <begin position="416"/>
        <end position="435"/>
    </location>
</feature>
<dbReference type="InterPro" id="IPR016036">
    <property type="entry name" value="Malonyl_transacylase_ACP-bd"/>
</dbReference>
<reference evidence="10" key="1">
    <citation type="journal article" date="2020" name="Stud. Mycol.">
        <title>101 Dothideomycetes genomes: a test case for predicting lifestyles and emergence of pathogens.</title>
        <authorList>
            <person name="Haridas S."/>
            <person name="Albert R."/>
            <person name="Binder M."/>
            <person name="Bloem J."/>
            <person name="Labutti K."/>
            <person name="Salamov A."/>
            <person name="Andreopoulos B."/>
            <person name="Baker S."/>
            <person name="Barry K."/>
            <person name="Bills G."/>
            <person name="Bluhm B."/>
            <person name="Cannon C."/>
            <person name="Castanera R."/>
            <person name="Culley D."/>
            <person name="Daum C."/>
            <person name="Ezra D."/>
            <person name="Gonzalez J."/>
            <person name="Henrissat B."/>
            <person name="Kuo A."/>
            <person name="Liang C."/>
            <person name="Lipzen A."/>
            <person name="Lutzoni F."/>
            <person name="Magnuson J."/>
            <person name="Mondo S."/>
            <person name="Nolan M."/>
            <person name="Ohm R."/>
            <person name="Pangilinan J."/>
            <person name="Park H.-J."/>
            <person name="Ramirez L."/>
            <person name="Alfaro M."/>
            <person name="Sun H."/>
            <person name="Tritt A."/>
            <person name="Yoshinaga Y."/>
            <person name="Zwiers L.-H."/>
            <person name="Turgeon B."/>
            <person name="Goodwin S."/>
            <person name="Spatafora J."/>
            <person name="Crous P."/>
            <person name="Grigoriev I."/>
        </authorList>
    </citation>
    <scope>NUCLEOTIDE SEQUENCE</scope>
    <source>
        <strain evidence="10">Tuck. ex Michener</strain>
    </source>
</reference>
<dbReference type="PROSITE" id="PS50075">
    <property type="entry name" value="CARRIER"/>
    <property type="match status" value="1"/>
</dbReference>
<feature type="domain" description="Ketosynthase family 3 (KS3)" evidence="8">
    <location>
        <begin position="12"/>
        <end position="411"/>
    </location>
</feature>
<feature type="domain" description="PKS/mFAS DH" evidence="9">
    <location>
        <begin position="927"/>
        <end position="1231"/>
    </location>
</feature>
<dbReference type="GO" id="GO:0031177">
    <property type="term" value="F:phosphopantetheine binding"/>
    <property type="evidence" value="ECO:0007669"/>
    <property type="project" value="InterPro"/>
</dbReference>
<keyword evidence="2" id="KW-0597">Phosphoprotein</keyword>
<dbReference type="PROSITE" id="PS52004">
    <property type="entry name" value="KS3_2"/>
    <property type="match status" value="1"/>
</dbReference>
<dbReference type="SUPFAM" id="SSF47336">
    <property type="entry name" value="ACP-like"/>
    <property type="match status" value="1"/>
</dbReference>
<keyword evidence="11" id="KW-1185">Reference proteome</keyword>
<dbReference type="Gene3D" id="1.10.1200.10">
    <property type="entry name" value="ACP-like"/>
    <property type="match status" value="1"/>
</dbReference>
<dbReference type="SMART" id="SM00829">
    <property type="entry name" value="PKS_ER"/>
    <property type="match status" value="1"/>
</dbReference>
<dbReference type="Pfam" id="PF23114">
    <property type="entry name" value="NAD-bd_HRPKS_sdrA"/>
    <property type="match status" value="1"/>
</dbReference>
<dbReference type="InterPro" id="IPR020806">
    <property type="entry name" value="PKS_PP-bd"/>
</dbReference>
<dbReference type="SUPFAM" id="SSF51735">
    <property type="entry name" value="NAD(P)-binding Rossmann-fold domains"/>
    <property type="match status" value="3"/>
</dbReference>
<dbReference type="Gene3D" id="3.40.50.720">
    <property type="entry name" value="NAD(P)-binding Rossmann-like Domain"/>
    <property type="match status" value="1"/>
</dbReference>
<accession>A0A6A6H2A2</accession>
<dbReference type="InterPro" id="IPR011032">
    <property type="entry name" value="GroES-like_sf"/>
</dbReference>
<dbReference type="InterPro" id="IPR049552">
    <property type="entry name" value="PKS_DH_N"/>
</dbReference>
<dbReference type="Gene3D" id="3.40.50.11460">
    <property type="match status" value="1"/>
</dbReference>
<dbReference type="InterPro" id="IPR014031">
    <property type="entry name" value="Ketoacyl_synth_C"/>
</dbReference>
<dbReference type="InterPro" id="IPR050091">
    <property type="entry name" value="PKS_NRPS_Biosynth_Enz"/>
</dbReference>
<dbReference type="SUPFAM" id="SSF53335">
    <property type="entry name" value="S-adenosyl-L-methionine-dependent methyltransferases"/>
    <property type="match status" value="1"/>
</dbReference>
<dbReference type="InterPro" id="IPR016035">
    <property type="entry name" value="Acyl_Trfase/lysoPLipase"/>
</dbReference>
<dbReference type="Pfam" id="PF08659">
    <property type="entry name" value="KR"/>
    <property type="match status" value="1"/>
</dbReference>
<dbReference type="SMART" id="SM00826">
    <property type="entry name" value="PKS_DH"/>
    <property type="match status" value="1"/>
</dbReference>
<keyword evidence="4" id="KW-0511">Multifunctional enzyme</keyword>
<dbReference type="Gene3D" id="3.90.180.10">
    <property type="entry name" value="Medium-chain alcohol dehydrogenases, catalytic domain"/>
    <property type="match status" value="1"/>
</dbReference>
<gene>
    <name evidence="10" type="ORF">EV356DRAFT_489056</name>
</gene>
<feature type="region of interest" description="C-terminal hotdog fold" evidence="5">
    <location>
        <begin position="1078"/>
        <end position="1231"/>
    </location>
</feature>
<organism evidence="10 11">
    <name type="scientific">Viridothelium virens</name>
    <name type="common">Speckled blister lichen</name>
    <name type="synonym">Trypethelium virens</name>
    <dbReference type="NCBI Taxonomy" id="1048519"/>
    <lineage>
        <taxon>Eukaryota</taxon>
        <taxon>Fungi</taxon>
        <taxon>Dikarya</taxon>
        <taxon>Ascomycota</taxon>
        <taxon>Pezizomycotina</taxon>
        <taxon>Dothideomycetes</taxon>
        <taxon>Dothideomycetes incertae sedis</taxon>
        <taxon>Trypetheliales</taxon>
        <taxon>Trypetheliaceae</taxon>
        <taxon>Viridothelium</taxon>
    </lineage>
</organism>
<evidence type="ECO:0000256" key="2">
    <source>
        <dbReference type="ARBA" id="ARBA00022553"/>
    </source>
</evidence>
<dbReference type="InterPro" id="IPR036291">
    <property type="entry name" value="NAD(P)-bd_dom_sf"/>
</dbReference>
<dbReference type="SMART" id="SM00822">
    <property type="entry name" value="PKS_KR"/>
    <property type="match status" value="1"/>
</dbReference>
<dbReference type="InterPro" id="IPR014043">
    <property type="entry name" value="Acyl_transferase_dom"/>
</dbReference>
<sequence>MGTINLDPEWATEPIAIIGLSCRFAGDASSPEKLWDMMIEKRSGWSEVPESRYSQKGQYHPENGMLSTAMDPQFRFQLESTYEALENAGLPLSQVAGSNTSVYTGVFTHDYHDGIMRDGDNLPRSTLIGTFSAMASNRISHFFDLQGPSMSIDTGCSGALVSLHQAVLGLRAREADMSIVCGSNLLLAPDCFKIFSSLSMLSPDGKCYAFDSRANGYGRGEGVGTVIVKRLSDALAVGDPIRAVIRESALNQDGKSETITSPSQAAQIELMREAYRRARLNPNDTQYFEAHGTGTQTGDGIEARSIAAMFGPESTGRTKPLHIGSVKTFLGHTEAASGMAALIKVVLAMEKGQIPASINFDKPNPKLQLDQWGLKVVTEPESWPAADDEIRRASINNFGYGGTNSHVILEDARSFFPSPRSPTQTREGESSGSKSEVLVMYARDEQACQRMLSSVKEYLQARISSTEDPERLIQDLAWTLGQRRTCFPSGWVSTHTVQWLGDEKVLEQVVQCLDAPQFKPVRLPGDKVPRIGMVFTGQGAQWHAMARELIEAYPLFRSALQEAERYLNEFGANWSLMEELMRDPTTTRVGHTSLSIPICVAVQIALVRLLSSWGIKPTAVVSHSSGEIGAAYAVGALNLRQAMAIGYYRAAMAGEMTQRSKGPKGAMVAVGVGEDAARVYLDQLSDAAVKAVIACVNSPNSVTIAGDESAVQKVLELATKDDVFARRLKVETGYHSHHMIPIAESYRQALRATLDPEDCIKDKELQVVFSSPVTGGRIKHAKQLANPEHWVSSLLQPVEFVKAFTDMVLGDLNELKSNIDVVLEVGPHTALGGPVKEILSLSQFEGLSIPYMGCLVRNENARDCMLAMALNLLRKGQKISLSRLGNKFSFKPRILTDLPPYPWNHGVSHWVESRHNQAYRRRDEEFHHLLGYPVPGTNPDSASWKQQVRVSDSPWLRDHVVQGSILYPGAGYVCLAIEAMKQLAEKSDRSASLSGFILRDVEIHQALVVPENTDGIEVQTVLQSADDEAIGTHGWKKWEVLSVTMDSRWTQHARGLIQADFDTPTSNATDDFISDSGYVRRIDTEDMWANLRALGLTHGPLFRNITSILQDGSAKDIRRCVTAIEVPDASKPSDRHVIHPATLDSIVVSSIVALPNAGAQDQGPRVPRSIRRLRISSSLTSKAGHSFGCNTTLPEFDAQKLLADIVLVDGHESVLEMEGLVCQSLGSGAAAQALEPWNTELCTQIKWAPDVTSTISLGLHGAVRALKKKLSLANEIGKYEKDVLMRLRRVCVYFAHDVVQTLTEQDVGKLAPHHAKYYAWMKEMLELAATQRLGSDSNTWTTDSRQIRDRNTAIPASQSVEGELICRLGPMLVPILKGEIESSQFMTKELLDRYQANALRLSPPLAQLSSLLRAIAHKNPRARVLQVGTGSGAAARHVLKTLGTDEEGGPFIDSWHFTDKSSSSFNAIKGERPTQSDYLEMRFDELDIEQDPTTQGFEPASYDVVVAVQTLHESKSLASALAHVRSLLKPGASLLLVETTQLQIDQKFVFGLLPLWWSCEDAERKLDPCLPAHQWQSFLTRAGFNGIEAELRDYESEEDMHTISTMISSVPAPASELPEGVVVVTSSKAPPPASWLEALSKSVAHVMGGRLPATQMIESASTSSFTGKACVFVGEADQPLLHNMDDAALQGIKAMTASCKGLLWITRGGAAEYENPDMSLVSGFLRVMRSEYVGQRLISLDLDPTEPVWSESAASAIAYMLKSGLTNGGDVFSAVQDDEFALRNGMLLVPRLLKEPKRNTLFAPEVSDWSAPDLPEPRAYGLNSRDVLVAMGQLRDHAMGLECAGIIRRVGAEAADQGFAVGDKVMALLQGPFSSHVRTSWYGVAQMPEQLNFNEAASLPWSFSTAYIGLVNIARVRHGQSVLIHAAAGDVGQAAIMLAKDYLGAEVYATVSSQEERDLLQREYFIANERIFSSNDASFAQGILAATGKRGVDTSFDVLASFGHFVELGKQDVERNSLLKMATFSRVASFTSLDLMAFLREQGDEVQRVLNEVARLTTQEMIRPIRPTTVYAIGEVADAFRNIQAGNHMGKVVLSAESSEPVRVVPRTPVPKLKPDASYVLVGGVGGIGRSIAHWMAAHGARNLVVLSRSAGNVQKTASFVAGLREIGCRVVLRACDVANKDDLARALSGCERDENFPPVRGIVNGAMVLRDSFFDKMTLKDWQTCIRPKVAASWNLHSHFAQPDSLDFYIMLSSVSGIIGTASQANYAAGCSYQDALAHKRRSMGLPAVSLDLGIVKEVGYASTPEFVALMDSWRRAGQPIVSEEAVLQAFAAAVLYPLDQPQIVVGLNTGPGPQWDSVMGRDARFHSLKYRPSAAARSQALETEGSAQSLTVQLKAASSPEEAVPLVGEALAAKLADVFMIPAGDVDLSKPPAHYGVDSLVAVELRNMLTLQAAADVSIFNILQSPSLMALAGDVMAKSKLIKTEAA</sequence>
<dbReference type="InterPro" id="IPR009081">
    <property type="entry name" value="PP-bd_ACP"/>
</dbReference>
<dbReference type="InterPro" id="IPR016039">
    <property type="entry name" value="Thiolase-like"/>
</dbReference>
<dbReference type="SUPFAM" id="SSF50129">
    <property type="entry name" value="GroES-like"/>
    <property type="match status" value="1"/>
</dbReference>
<evidence type="ECO:0000256" key="5">
    <source>
        <dbReference type="PROSITE-ProRule" id="PRU01363"/>
    </source>
</evidence>
<feature type="active site" description="Proton acceptor; for dehydratase activity" evidence="5">
    <location>
        <position position="959"/>
    </location>
</feature>
<dbReference type="InterPro" id="IPR056501">
    <property type="entry name" value="NAD-bd_HRPKS_sdrA"/>
</dbReference>
<dbReference type="InterPro" id="IPR032821">
    <property type="entry name" value="PKS_assoc"/>
</dbReference>
<dbReference type="InterPro" id="IPR020841">
    <property type="entry name" value="PKS_Beta-ketoAc_synthase_dom"/>
</dbReference>
<dbReference type="CDD" id="cd00833">
    <property type="entry name" value="PKS"/>
    <property type="match status" value="1"/>
</dbReference>
<dbReference type="Pfam" id="PF14765">
    <property type="entry name" value="PS-DH"/>
    <property type="match status" value="1"/>
</dbReference>
<dbReference type="SMART" id="SM00827">
    <property type="entry name" value="PKS_AT"/>
    <property type="match status" value="1"/>
</dbReference>
<dbReference type="InterPro" id="IPR020807">
    <property type="entry name" value="PKS_DH"/>
</dbReference>
<evidence type="ECO:0000259" key="7">
    <source>
        <dbReference type="PROSITE" id="PS50075"/>
    </source>
</evidence>
<dbReference type="GO" id="GO:0016491">
    <property type="term" value="F:oxidoreductase activity"/>
    <property type="evidence" value="ECO:0007669"/>
    <property type="project" value="InterPro"/>
</dbReference>
<keyword evidence="1" id="KW-0596">Phosphopantetheine</keyword>
<dbReference type="Pfam" id="PF00550">
    <property type="entry name" value="PP-binding"/>
    <property type="match status" value="1"/>
</dbReference>
<dbReference type="InterPro" id="IPR029063">
    <property type="entry name" value="SAM-dependent_MTases_sf"/>
</dbReference>
<dbReference type="SUPFAM" id="SSF53901">
    <property type="entry name" value="Thiolase-like"/>
    <property type="match status" value="1"/>
</dbReference>
<dbReference type="InterPro" id="IPR042104">
    <property type="entry name" value="PKS_dehydratase_sf"/>
</dbReference>
<dbReference type="InterPro" id="IPR049900">
    <property type="entry name" value="PKS_mFAS_DH"/>
</dbReference>
<dbReference type="InterPro" id="IPR013968">
    <property type="entry name" value="PKS_KR"/>
</dbReference>
<feature type="domain" description="Carrier" evidence="7">
    <location>
        <begin position="2404"/>
        <end position="2481"/>
    </location>
</feature>
<evidence type="ECO:0000313" key="10">
    <source>
        <dbReference type="EMBL" id="KAF2232214.1"/>
    </source>
</evidence>
<protein>
    <submittedName>
        <fullName evidence="10">Uncharacterized protein</fullName>
    </submittedName>
</protein>
<dbReference type="CDD" id="cd02440">
    <property type="entry name" value="AdoMet_MTases"/>
    <property type="match status" value="1"/>
</dbReference>
<name>A0A6A6H2A2_VIRVR</name>
<dbReference type="InterPro" id="IPR036736">
    <property type="entry name" value="ACP-like_sf"/>
</dbReference>
<feature type="region of interest" description="N-terminal hotdog fold" evidence="5">
    <location>
        <begin position="927"/>
        <end position="1064"/>
    </location>
</feature>
<dbReference type="SUPFAM" id="SSF55048">
    <property type="entry name" value="Probable ACP-binding domain of malonyl-CoA ACP transacylase"/>
    <property type="match status" value="1"/>
</dbReference>
<dbReference type="SMART" id="SM00823">
    <property type="entry name" value="PKS_PP"/>
    <property type="match status" value="1"/>
</dbReference>
<evidence type="ECO:0000259" key="8">
    <source>
        <dbReference type="PROSITE" id="PS52004"/>
    </source>
</evidence>
<dbReference type="PANTHER" id="PTHR43775">
    <property type="entry name" value="FATTY ACID SYNTHASE"/>
    <property type="match status" value="1"/>
</dbReference>
<dbReference type="Pfam" id="PF13489">
    <property type="entry name" value="Methyltransf_23"/>
    <property type="match status" value="1"/>
</dbReference>
<dbReference type="Pfam" id="PF02801">
    <property type="entry name" value="Ketoacyl-synt_C"/>
    <property type="match status" value="1"/>
</dbReference>
<dbReference type="PROSITE" id="PS00012">
    <property type="entry name" value="PHOSPHOPANTETHEINE"/>
    <property type="match status" value="1"/>
</dbReference>
<dbReference type="Pfam" id="PF00698">
    <property type="entry name" value="Acyl_transf_1"/>
    <property type="match status" value="1"/>
</dbReference>
<feature type="active site" description="Proton donor; for dehydratase activity" evidence="5">
    <location>
        <position position="1144"/>
    </location>
</feature>
<dbReference type="InterPro" id="IPR057326">
    <property type="entry name" value="KR_dom"/>
</dbReference>
<dbReference type="Gene3D" id="3.10.129.110">
    <property type="entry name" value="Polyketide synthase dehydratase"/>
    <property type="match status" value="1"/>
</dbReference>
<evidence type="ECO:0000256" key="6">
    <source>
        <dbReference type="SAM" id="MobiDB-lite"/>
    </source>
</evidence>
<dbReference type="Pfam" id="PF16197">
    <property type="entry name" value="KAsynt_C_assoc"/>
    <property type="match status" value="1"/>
</dbReference>
<keyword evidence="3" id="KW-0808">Transferase</keyword>
<dbReference type="Pfam" id="PF13602">
    <property type="entry name" value="ADH_zinc_N_2"/>
    <property type="match status" value="1"/>
</dbReference>
<feature type="compositionally biased region" description="Polar residues" evidence="6">
    <location>
        <begin position="421"/>
        <end position="434"/>
    </location>
</feature>
<dbReference type="SUPFAM" id="SSF52151">
    <property type="entry name" value="FabD/lysophospholipase-like"/>
    <property type="match status" value="1"/>
</dbReference>
<dbReference type="FunFam" id="3.40.366.10:FF:000002">
    <property type="entry name" value="Probable polyketide synthase 2"/>
    <property type="match status" value="1"/>
</dbReference>
<dbReference type="Gene3D" id="3.40.47.10">
    <property type="match status" value="1"/>
</dbReference>
<dbReference type="GO" id="GO:0030639">
    <property type="term" value="P:polyketide biosynthetic process"/>
    <property type="evidence" value="ECO:0007669"/>
    <property type="project" value="UniProtKB-ARBA"/>
</dbReference>
<evidence type="ECO:0000256" key="1">
    <source>
        <dbReference type="ARBA" id="ARBA00022450"/>
    </source>
</evidence>
<dbReference type="GO" id="GO:0004312">
    <property type="term" value="F:fatty acid synthase activity"/>
    <property type="evidence" value="ECO:0007669"/>
    <property type="project" value="TreeGrafter"/>
</dbReference>
<dbReference type="InterPro" id="IPR006162">
    <property type="entry name" value="Ppantetheine_attach_site"/>
</dbReference>
<dbReference type="InterPro" id="IPR020843">
    <property type="entry name" value="ER"/>
</dbReference>